<keyword evidence="2 6" id="KW-0812">Transmembrane</keyword>
<evidence type="ECO:0000313" key="7">
    <source>
        <dbReference type="EMBL" id="VAW65569.1"/>
    </source>
</evidence>
<reference evidence="7" key="1">
    <citation type="submission" date="2018-06" db="EMBL/GenBank/DDBJ databases">
        <authorList>
            <person name="Zhirakovskaya E."/>
        </authorList>
    </citation>
    <scope>NUCLEOTIDE SEQUENCE</scope>
</reference>
<feature type="transmembrane region" description="Helical" evidence="6">
    <location>
        <begin position="52"/>
        <end position="74"/>
    </location>
</feature>
<dbReference type="GO" id="GO:0006672">
    <property type="term" value="P:ceramide metabolic process"/>
    <property type="evidence" value="ECO:0007669"/>
    <property type="project" value="InterPro"/>
</dbReference>
<dbReference type="InterPro" id="IPR008901">
    <property type="entry name" value="ACER"/>
</dbReference>
<organism evidence="7">
    <name type="scientific">hydrothermal vent metagenome</name>
    <dbReference type="NCBI Taxonomy" id="652676"/>
    <lineage>
        <taxon>unclassified sequences</taxon>
        <taxon>metagenomes</taxon>
        <taxon>ecological metagenomes</taxon>
    </lineage>
</organism>
<feature type="transmembrane region" description="Helical" evidence="6">
    <location>
        <begin position="224"/>
        <end position="250"/>
    </location>
</feature>
<gene>
    <name evidence="7" type="ORF">MNBD_GAMMA11-2855</name>
</gene>
<feature type="transmembrane region" description="Helical" evidence="6">
    <location>
        <begin position="12"/>
        <end position="32"/>
    </location>
</feature>
<feature type="transmembrane region" description="Helical" evidence="6">
    <location>
        <begin position="173"/>
        <end position="192"/>
    </location>
</feature>
<dbReference type="GO" id="GO:0016811">
    <property type="term" value="F:hydrolase activity, acting on carbon-nitrogen (but not peptide) bonds, in linear amides"/>
    <property type="evidence" value="ECO:0007669"/>
    <property type="project" value="InterPro"/>
</dbReference>
<accession>A0A3B0XUL6</accession>
<sequence>MNNFKNNRIGYTLITITLLASVITIFSLPPIAQITSYHTFSDQRTILNISNFYNVLSNLPFLIVGLYGLYSLLISRKLYCADEFKIAYILFFTGVTLVSAGSVYYHLMPDNQTLIWDRIPIAITIMALLSIVISEFISLRIARWLLFPLIITGILSVYYWQLSESSGTGDLRAYILVQALAALLTTVIILNFKSKYTSSMGYWWVLISYALSKFLEYFDEEIHLFTGFISGHSLKHIIIAAGVYLLIVYYKNRQYKQQSEN</sequence>
<dbReference type="PANTHER" id="PTHR34368:SF1">
    <property type="entry name" value="OS01G0962200 PROTEIN"/>
    <property type="match status" value="1"/>
</dbReference>
<dbReference type="EMBL" id="UOFG01000253">
    <property type="protein sequence ID" value="VAW65569.1"/>
    <property type="molecule type" value="Genomic_DNA"/>
</dbReference>
<evidence type="ECO:0000256" key="6">
    <source>
        <dbReference type="SAM" id="Phobius"/>
    </source>
</evidence>
<name>A0A3B0XUL6_9ZZZZ</name>
<protein>
    <recommendedName>
        <fullName evidence="8">Alkaline phytoceramidase</fullName>
    </recommendedName>
</protein>
<proteinExistence type="predicted"/>
<evidence type="ECO:0000256" key="3">
    <source>
        <dbReference type="ARBA" id="ARBA00022801"/>
    </source>
</evidence>
<evidence type="ECO:0008006" key="8">
    <source>
        <dbReference type="Google" id="ProtNLM"/>
    </source>
</evidence>
<evidence type="ECO:0000256" key="4">
    <source>
        <dbReference type="ARBA" id="ARBA00022989"/>
    </source>
</evidence>
<feature type="transmembrane region" description="Helical" evidence="6">
    <location>
        <begin position="144"/>
        <end position="161"/>
    </location>
</feature>
<dbReference type="AlphaFoldDB" id="A0A3B0XUL6"/>
<evidence type="ECO:0000256" key="1">
    <source>
        <dbReference type="ARBA" id="ARBA00004141"/>
    </source>
</evidence>
<keyword evidence="3" id="KW-0378">Hydrolase</keyword>
<evidence type="ECO:0000256" key="5">
    <source>
        <dbReference type="ARBA" id="ARBA00023136"/>
    </source>
</evidence>
<evidence type="ECO:0000256" key="2">
    <source>
        <dbReference type="ARBA" id="ARBA00022692"/>
    </source>
</evidence>
<comment type="subcellular location">
    <subcellularLocation>
        <location evidence="1">Membrane</location>
        <topology evidence="1">Multi-pass membrane protein</topology>
    </subcellularLocation>
</comment>
<dbReference type="PANTHER" id="PTHR34368">
    <property type="entry name" value="OS01G0962200 PROTEIN"/>
    <property type="match status" value="1"/>
</dbReference>
<feature type="transmembrane region" description="Helical" evidence="6">
    <location>
        <begin position="86"/>
        <end position="107"/>
    </location>
</feature>
<dbReference type="Pfam" id="PF05875">
    <property type="entry name" value="Ceramidase"/>
    <property type="match status" value="1"/>
</dbReference>
<dbReference type="GO" id="GO:0016020">
    <property type="term" value="C:membrane"/>
    <property type="evidence" value="ECO:0007669"/>
    <property type="project" value="UniProtKB-SubCell"/>
</dbReference>
<keyword evidence="4 6" id="KW-1133">Transmembrane helix</keyword>
<keyword evidence="5 6" id="KW-0472">Membrane</keyword>
<feature type="transmembrane region" description="Helical" evidence="6">
    <location>
        <begin position="119"/>
        <end position="137"/>
    </location>
</feature>
<feature type="transmembrane region" description="Helical" evidence="6">
    <location>
        <begin position="201"/>
        <end position="218"/>
    </location>
</feature>